<dbReference type="InterPro" id="IPR013324">
    <property type="entry name" value="RNA_pol_sigma_r3/r4-like"/>
</dbReference>
<dbReference type="Pfam" id="PF04542">
    <property type="entry name" value="Sigma70_r2"/>
    <property type="match status" value="1"/>
</dbReference>
<dbReference type="InterPro" id="IPR013325">
    <property type="entry name" value="RNA_pol_sigma_r2"/>
</dbReference>
<dbReference type="SUPFAM" id="SSF88659">
    <property type="entry name" value="Sigma3 and sigma4 domains of RNA polymerase sigma factors"/>
    <property type="match status" value="1"/>
</dbReference>
<reference evidence="7 8" key="1">
    <citation type="submission" date="2023-06" db="EMBL/GenBank/DDBJ databases">
        <title>Aquibacillus rhizosphaerae LR5S19.</title>
        <authorList>
            <person name="Sun J.-Q."/>
        </authorList>
    </citation>
    <scope>NUCLEOTIDE SEQUENCE [LARGE SCALE GENOMIC DNA]</scope>
    <source>
        <strain evidence="7 8">LR5S19</strain>
    </source>
</reference>
<keyword evidence="3" id="KW-0731">Sigma factor</keyword>
<dbReference type="Gene3D" id="1.10.10.10">
    <property type="entry name" value="Winged helix-like DNA-binding domain superfamily/Winged helix DNA-binding domain"/>
    <property type="match status" value="1"/>
</dbReference>
<comment type="similarity">
    <text evidence="1">Belongs to the sigma-70 factor family. ECF subfamily.</text>
</comment>
<evidence type="ECO:0000256" key="1">
    <source>
        <dbReference type="ARBA" id="ARBA00010641"/>
    </source>
</evidence>
<dbReference type="SUPFAM" id="SSF88946">
    <property type="entry name" value="Sigma2 domain of RNA polymerase sigma factors"/>
    <property type="match status" value="1"/>
</dbReference>
<evidence type="ECO:0000259" key="5">
    <source>
        <dbReference type="Pfam" id="PF04542"/>
    </source>
</evidence>
<dbReference type="InterPro" id="IPR036388">
    <property type="entry name" value="WH-like_DNA-bd_sf"/>
</dbReference>
<proteinExistence type="inferred from homology"/>
<dbReference type="CDD" id="cd06171">
    <property type="entry name" value="Sigma70_r4"/>
    <property type="match status" value="1"/>
</dbReference>
<comment type="caution">
    <text evidence="7">The sequence shown here is derived from an EMBL/GenBank/DDBJ whole genome shotgun (WGS) entry which is preliminary data.</text>
</comment>
<keyword evidence="2" id="KW-0805">Transcription regulation</keyword>
<sequence>MVDYNLITQAKEGCDEAFAKIFDQFSPIVRRYALSIRFPYDDIPDLVQEVFVKVYRFINQVDETTFYVWLYRITLNTARDMGRKQLVWQNKFTLLIKDPNQLLGFSSNIEKDLVNKMESEQLIACIKELDEKYRLPLILHFFYFVKYDEIAHLLGVKASTIKVRVFRAKKQIADKINNIEELESVIN</sequence>
<protein>
    <submittedName>
        <fullName evidence="7">Sigma-70 family RNA polymerase sigma factor</fullName>
    </submittedName>
</protein>
<dbReference type="EMBL" id="JASTZU010000048">
    <property type="protein sequence ID" value="MDL4841789.1"/>
    <property type="molecule type" value="Genomic_DNA"/>
</dbReference>
<keyword evidence="8" id="KW-1185">Reference proteome</keyword>
<evidence type="ECO:0000313" key="8">
    <source>
        <dbReference type="Proteomes" id="UP001235343"/>
    </source>
</evidence>
<dbReference type="PANTHER" id="PTHR43133">
    <property type="entry name" value="RNA POLYMERASE ECF-TYPE SIGMA FACTO"/>
    <property type="match status" value="1"/>
</dbReference>
<keyword evidence="4" id="KW-0804">Transcription</keyword>
<dbReference type="Pfam" id="PF08281">
    <property type="entry name" value="Sigma70_r4_2"/>
    <property type="match status" value="1"/>
</dbReference>
<gene>
    <name evidence="7" type="ORF">QQS35_15215</name>
</gene>
<evidence type="ECO:0000313" key="7">
    <source>
        <dbReference type="EMBL" id="MDL4841789.1"/>
    </source>
</evidence>
<feature type="domain" description="RNA polymerase sigma factor 70 region 4 type 2" evidence="6">
    <location>
        <begin position="120"/>
        <end position="172"/>
    </location>
</feature>
<evidence type="ECO:0000259" key="6">
    <source>
        <dbReference type="Pfam" id="PF08281"/>
    </source>
</evidence>
<evidence type="ECO:0000256" key="4">
    <source>
        <dbReference type="ARBA" id="ARBA00023163"/>
    </source>
</evidence>
<evidence type="ECO:0000256" key="3">
    <source>
        <dbReference type="ARBA" id="ARBA00023082"/>
    </source>
</evidence>
<name>A0ABT7L8U4_9BACI</name>
<dbReference type="NCBIfam" id="TIGR02937">
    <property type="entry name" value="sigma70-ECF"/>
    <property type="match status" value="1"/>
</dbReference>
<dbReference type="Gene3D" id="1.10.1740.10">
    <property type="match status" value="1"/>
</dbReference>
<dbReference type="Proteomes" id="UP001235343">
    <property type="component" value="Unassembled WGS sequence"/>
</dbReference>
<dbReference type="InterPro" id="IPR014284">
    <property type="entry name" value="RNA_pol_sigma-70_dom"/>
</dbReference>
<feature type="domain" description="RNA polymerase sigma-70 region 2" evidence="5">
    <location>
        <begin position="22"/>
        <end position="85"/>
    </location>
</feature>
<dbReference type="InterPro" id="IPR007627">
    <property type="entry name" value="RNA_pol_sigma70_r2"/>
</dbReference>
<dbReference type="InterPro" id="IPR039425">
    <property type="entry name" value="RNA_pol_sigma-70-like"/>
</dbReference>
<dbReference type="RefSeq" id="WP_285933071.1">
    <property type="nucleotide sequence ID" value="NZ_JASTZU010000048.1"/>
</dbReference>
<evidence type="ECO:0000256" key="2">
    <source>
        <dbReference type="ARBA" id="ARBA00023015"/>
    </source>
</evidence>
<accession>A0ABT7L8U4</accession>
<organism evidence="7 8">
    <name type="scientific">Aquibacillus rhizosphaerae</name>
    <dbReference type="NCBI Taxonomy" id="3051431"/>
    <lineage>
        <taxon>Bacteria</taxon>
        <taxon>Bacillati</taxon>
        <taxon>Bacillota</taxon>
        <taxon>Bacilli</taxon>
        <taxon>Bacillales</taxon>
        <taxon>Bacillaceae</taxon>
        <taxon>Aquibacillus</taxon>
    </lineage>
</organism>
<dbReference type="PANTHER" id="PTHR43133:SF51">
    <property type="entry name" value="RNA POLYMERASE SIGMA FACTOR"/>
    <property type="match status" value="1"/>
</dbReference>
<dbReference type="InterPro" id="IPR013249">
    <property type="entry name" value="RNA_pol_sigma70_r4_t2"/>
</dbReference>